<dbReference type="Pfam" id="PF09438">
    <property type="entry name" value="DUF2017"/>
    <property type="match status" value="1"/>
</dbReference>
<dbReference type="EMBL" id="JAGIOO010000001">
    <property type="protein sequence ID" value="MBP2476736.1"/>
    <property type="molecule type" value="Genomic_DNA"/>
</dbReference>
<organism evidence="1 2">
    <name type="scientific">Crossiella equi</name>
    <dbReference type="NCBI Taxonomy" id="130796"/>
    <lineage>
        <taxon>Bacteria</taxon>
        <taxon>Bacillati</taxon>
        <taxon>Actinomycetota</taxon>
        <taxon>Actinomycetes</taxon>
        <taxon>Pseudonocardiales</taxon>
        <taxon>Pseudonocardiaceae</taxon>
        <taxon>Crossiella</taxon>
    </lineage>
</organism>
<protein>
    <submittedName>
        <fullName evidence="1">Uncharacterized protein</fullName>
    </submittedName>
</protein>
<sequence>MTEPCCSVAPAGDEVVLTFCAGHTRLLFTGLGWFRRLLELRDARWARARRPLGRPGRSWLPGLRGLSDLLPDGYDQEPGAGRFRERHEPALRRELLAAADRVAAELQTRAPVHVDAEGRRRWLAVLAQIGLVCAGRTGKRIGRFTWYRRQRTHITLFCQALQNLIVHHGDPDLYQALAVLPGGKRE</sequence>
<reference evidence="1 2" key="1">
    <citation type="submission" date="2021-03" db="EMBL/GenBank/DDBJ databases">
        <title>Sequencing the genomes of 1000 actinobacteria strains.</title>
        <authorList>
            <person name="Klenk H.-P."/>
        </authorList>
    </citation>
    <scope>NUCLEOTIDE SEQUENCE [LARGE SCALE GENOMIC DNA]</scope>
    <source>
        <strain evidence="1 2">DSM 44580</strain>
    </source>
</reference>
<accession>A0ABS5AK00</accession>
<dbReference type="InterPro" id="IPR018561">
    <property type="entry name" value="AosR"/>
</dbReference>
<evidence type="ECO:0000313" key="2">
    <source>
        <dbReference type="Proteomes" id="UP001519363"/>
    </source>
</evidence>
<gene>
    <name evidence="1" type="ORF">JOF53_005608</name>
</gene>
<dbReference type="Proteomes" id="UP001519363">
    <property type="component" value="Unassembled WGS sequence"/>
</dbReference>
<name>A0ABS5AK00_9PSEU</name>
<dbReference type="RefSeq" id="WP_086785735.1">
    <property type="nucleotide sequence ID" value="NZ_JAGIOO010000001.1"/>
</dbReference>
<proteinExistence type="predicted"/>
<keyword evidence="2" id="KW-1185">Reference proteome</keyword>
<evidence type="ECO:0000313" key="1">
    <source>
        <dbReference type="EMBL" id="MBP2476736.1"/>
    </source>
</evidence>
<comment type="caution">
    <text evidence="1">The sequence shown here is derived from an EMBL/GenBank/DDBJ whole genome shotgun (WGS) entry which is preliminary data.</text>
</comment>